<dbReference type="Gene3D" id="3.30.565.10">
    <property type="entry name" value="Histidine kinase-like ATPase, C-terminal domain"/>
    <property type="match status" value="1"/>
</dbReference>
<dbReference type="InterPro" id="IPR005467">
    <property type="entry name" value="His_kinase_dom"/>
</dbReference>
<keyword evidence="6" id="KW-0902">Two-component regulatory system</keyword>
<feature type="transmembrane region" description="Helical" evidence="7">
    <location>
        <begin position="232"/>
        <end position="255"/>
    </location>
</feature>
<keyword evidence="5" id="KW-0418">Kinase</keyword>
<feature type="transmembrane region" description="Helical" evidence="7">
    <location>
        <begin position="70"/>
        <end position="89"/>
    </location>
</feature>
<proteinExistence type="predicted"/>
<evidence type="ECO:0000256" key="1">
    <source>
        <dbReference type="ARBA" id="ARBA00000085"/>
    </source>
</evidence>
<dbReference type="Pfam" id="PF00512">
    <property type="entry name" value="HisKA"/>
    <property type="match status" value="1"/>
</dbReference>
<feature type="transmembrane region" description="Helical" evidence="7">
    <location>
        <begin position="128"/>
        <end position="148"/>
    </location>
</feature>
<keyword evidence="7" id="KW-0812">Transmembrane</keyword>
<evidence type="ECO:0000256" key="2">
    <source>
        <dbReference type="ARBA" id="ARBA00012438"/>
    </source>
</evidence>
<dbReference type="PROSITE" id="PS50109">
    <property type="entry name" value="HIS_KIN"/>
    <property type="match status" value="1"/>
</dbReference>
<feature type="transmembrane region" description="Helical" evidence="7">
    <location>
        <begin position="193"/>
        <end position="212"/>
    </location>
</feature>
<evidence type="ECO:0000256" key="6">
    <source>
        <dbReference type="ARBA" id="ARBA00023012"/>
    </source>
</evidence>
<keyword evidence="4" id="KW-0808">Transferase</keyword>
<dbReference type="InterPro" id="IPR003594">
    <property type="entry name" value="HATPase_dom"/>
</dbReference>
<feature type="transmembrane region" description="Helical" evidence="7">
    <location>
        <begin position="101"/>
        <end position="122"/>
    </location>
</feature>
<name>A0A1F5DIG6_9BACT</name>
<dbReference type="InterPro" id="IPR050736">
    <property type="entry name" value="Sensor_HK_Regulatory"/>
</dbReference>
<evidence type="ECO:0000313" key="10">
    <source>
        <dbReference type="Proteomes" id="UP000178758"/>
    </source>
</evidence>
<evidence type="ECO:0000256" key="5">
    <source>
        <dbReference type="ARBA" id="ARBA00022777"/>
    </source>
</evidence>
<dbReference type="EC" id="2.7.13.3" evidence="2"/>
<dbReference type="Pfam" id="PF02518">
    <property type="entry name" value="HATPase_c"/>
    <property type="match status" value="1"/>
</dbReference>
<organism evidence="9 10">
    <name type="scientific">Candidatus Beckwithbacteria bacterium RBG_13_35_6</name>
    <dbReference type="NCBI Taxonomy" id="1797456"/>
    <lineage>
        <taxon>Bacteria</taxon>
        <taxon>Candidatus Beckwithiibacteriota</taxon>
    </lineage>
</organism>
<feature type="transmembrane region" description="Helical" evidence="7">
    <location>
        <begin position="169"/>
        <end position="187"/>
    </location>
</feature>
<feature type="transmembrane region" description="Helical" evidence="7">
    <location>
        <begin position="12"/>
        <end position="28"/>
    </location>
</feature>
<keyword evidence="3" id="KW-0597">Phosphoprotein</keyword>
<evidence type="ECO:0000256" key="7">
    <source>
        <dbReference type="SAM" id="Phobius"/>
    </source>
</evidence>
<dbReference type="Gene3D" id="1.10.287.130">
    <property type="match status" value="1"/>
</dbReference>
<feature type="transmembrane region" description="Helical" evidence="7">
    <location>
        <begin position="40"/>
        <end position="58"/>
    </location>
</feature>
<sequence>MTTIFNFTVNTVFLYLIVINFFLAFFILFRNPKKNVNQSFSLLCFTLSVCILSLYIGQKAKNYAIIWKKLSFFSEIIIILDCWYLSYIYPIKEKLIKNAALIFGTAYFLSFSFLLFLTSFWINKYGDYGRAYLFFIAISWIPIAWTVLNFYQKLPKIKGLEKIQVKYIFISYILWAVAFSFLAPLFILKGNMLAQFAFTGLASLILTLSIFYSITRYRLLDIRFLVAKAITYGVLTIIIGVAYTFFLFLTGLYFYQAQLSNINLLITLSLTVLITITILPLKKGLEKITNRTILKDKILQSESLSQFSNLFFSSTSLQQLADTFCFKLKGVLKLESASFILLKDNILKNFPLAEKIHFTLKDCQEILKNNKTEFDFDELEDEQVKNLFRKSNTYYLKIYSKDNLAALFLLGFKLNGEVYYEDEKDFLNVLLAQFFVALEKILIFDQIQDFNKVLGQKVDAATQNLQSNNLKLKKALKLKDELISIISHELIVPMVAISGSLTTIIEGITGKVSTKTKDFLLSIYNENARLIRLTNNLLNISQIRSGRLIYDLEKFNPSQLVKEAMELLRPFAEEKNLQLKSDCEVSNARVVADRDKLKEVLINLLDNSIKYTKTGFVKLSYKTEGDKIRFFIQDTGSGIQTNRQNRLALAVDFLDEQKILTKKDRGMGLYISFNLLRGMAGKISISSKANKGTLINFWLPKAK</sequence>
<dbReference type="InterPro" id="IPR003661">
    <property type="entry name" value="HisK_dim/P_dom"/>
</dbReference>
<dbReference type="AlphaFoldDB" id="A0A1F5DIG6"/>
<feature type="domain" description="Histidine kinase" evidence="8">
    <location>
        <begin position="485"/>
        <end position="703"/>
    </location>
</feature>
<dbReference type="GO" id="GO:0000155">
    <property type="term" value="F:phosphorelay sensor kinase activity"/>
    <property type="evidence" value="ECO:0007669"/>
    <property type="project" value="InterPro"/>
</dbReference>
<dbReference type="InterPro" id="IPR036890">
    <property type="entry name" value="HATPase_C_sf"/>
</dbReference>
<accession>A0A1F5DIG6</accession>
<dbReference type="EMBL" id="MEZJ01000004">
    <property type="protein sequence ID" value="OGD54821.1"/>
    <property type="molecule type" value="Genomic_DNA"/>
</dbReference>
<comment type="catalytic activity">
    <reaction evidence="1">
        <text>ATP + protein L-histidine = ADP + protein N-phospho-L-histidine.</text>
        <dbReference type="EC" id="2.7.13.3"/>
    </reaction>
</comment>
<dbReference type="InterPro" id="IPR004358">
    <property type="entry name" value="Sig_transdc_His_kin-like_C"/>
</dbReference>
<evidence type="ECO:0000259" key="8">
    <source>
        <dbReference type="PROSITE" id="PS50109"/>
    </source>
</evidence>
<dbReference type="PANTHER" id="PTHR43711">
    <property type="entry name" value="TWO-COMPONENT HISTIDINE KINASE"/>
    <property type="match status" value="1"/>
</dbReference>
<dbReference type="Proteomes" id="UP000178758">
    <property type="component" value="Unassembled WGS sequence"/>
</dbReference>
<keyword evidence="7" id="KW-0472">Membrane</keyword>
<dbReference type="SUPFAM" id="SSF55874">
    <property type="entry name" value="ATPase domain of HSP90 chaperone/DNA topoisomerase II/histidine kinase"/>
    <property type="match status" value="1"/>
</dbReference>
<dbReference type="InterPro" id="IPR036097">
    <property type="entry name" value="HisK_dim/P_sf"/>
</dbReference>
<feature type="transmembrane region" description="Helical" evidence="7">
    <location>
        <begin position="261"/>
        <end position="281"/>
    </location>
</feature>
<dbReference type="SMART" id="SM00387">
    <property type="entry name" value="HATPase_c"/>
    <property type="match status" value="1"/>
</dbReference>
<comment type="caution">
    <text evidence="9">The sequence shown here is derived from an EMBL/GenBank/DDBJ whole genome shotgun (WGS) entry which is preliminary data.</text>
</comment>
<dbReference type="SUPFAM" id="SSF47384">
    <property type="entry name" value="Homodimeric domain of signal transducing histidine kinase"/>
    <property type="match status" value="1"/>
</dbReference>
<keyword evidence="7" id="KW-1133">Transmembrane helix</keyword>
<gene>
    <name evidence="9" type="ORF">A3J78_00775</name>
</gene>
<evidence type="ECO:0000256" key="3">
    <source>
        <dbReference type="ARBA" id="ARBA00022553"/>
    </source>
</evidence>
<dbReference type="SUPFAM" id="SSF55781">
    <property type="entry name" value="GAF domain-like"/>
    <property type="match status" value="1"/>
</dbReference>
<dbReference type="PRINTS" id="PR00344">
    <property type="entry name" value="BCTRLSENSOR"/>
</dbReference>
<dbReference type="PANTHER" id="PTHR43711:SF31">
    <property type="entry name" value="HISTIDINE KINASE"/>
    <property type="match status" value="1"/>
</dbReference>
<reference evidence="9 10" key="1">
    <citation type="journal article" date="2016" name="Nat. Commun.">
        <title>Thousands of microbial genomes shed light on interconnected biogeochemical processes in an aquifer system.</title>
        <authorList>
            <person name="Anantharaman K."/>
            <person name="Brown C.T."/>
            <person name="Hug L.A."/>
            <person name="Sharon I."/>
            <person name="Castelle C.J."/>
            <person name="Probst A.J."/>
            <person name="Thomas B.C."/>
            <person name="Singh A."/>
            <person name="Wilkins M.J."/>
            <person name="Karaoz U."/>
            <person name="Brodie E.L."/>
            <person name="Williams K.H."/>
            <person name="Hubbard S.S."/>
            <person name="Banfield J.F."/>
        </authorList>
    </citation>
    <scope>NUCLEOTIDE SEQUENCE [LARGE SCALE GENOMIC DNA]</scope>
</reference>
<protein>
    <recommendedName>
        <fullName evidence="2">histidine kinase</fullName>
        <ecNumber evidence="2">2.7.13.3</ecNumber>
    </recommendedName>
</protein>
<evidence type="ECO:0000313" key="9">
    <source>
        <dbReference type="EMBL" id="OGD54821.1"/>
    </source>
</evidence>
<evidence type="ECO:0000256" key="4">
    <source>
        <dbReference type="ARBA" id="ARBA00022679"/>
    </source>
</evidence>
<dbReference type="SMART" id="SM00388">
    <property type="entry name" value="HisKA"/>
    <property type="match status" value="1"/>
</dbReference>